<evidence type="ECO:0000256" key="1">
    <source>
        <dbReference type="SAM" id="Phobius"/>
    </source>
</evidence>
<dbReference type="PANTHER" id="PTHR33512:SF7">
    <property type="entry name" value="LEGUME LECTIN DOMAIN-CONTAINING PROTEIN"/>
    <property type="match status" value="1"/>
</dbReference>
<feature type="transmembrane region" description="Helical" evidence="1">
    <location>
        <begin position="222"/>
        <end position="248"/>
    </location>
</feature>
<dbReference type="KEGG" id="vvi:104881924"/>
<dbReference type="Pfam" id="PF06697">
    <property type="entry name" value="DUF1191"/>
    <property type="match status" value="1"/>
</dbReference>
<keyword evidence="1" id="KW-0812">Transmembrane</keyword>
<protein>
    <submittedName>
        <fullName evidence="3">Uncharacterized protein</fullName>
    </submittedName>
</protein>
<dbReference type="EMBL" id="QGNW01000036">
    <property type="protein sequence ID" value="RVX10106.1"/>
    <property type="molecule type" value="Genomic_DNA"/>
</dbReference>
<organism evidence="3 4">
    <name type="scientific">Vitis vinifera</name>
    <name type="common">Grape</name>
    <dbReference type="NCBI Taxonomy" id="29760"/>
    <lineage>
        <taxon>Eukaryota</taxon>
        <taxon>Viridiplantae</taxon>
        <taxon>Streptophyta</taxon>
        <taxon>Embryophyta</taxon>
        <taxon>Tracheophyta</taxon>
        <taxon>Spermatophyta</taxon>
        <taxon>Magnoliopsida</taxon>
        <taxon>eudicotyledons</taxon>
        <taxon>Gunneridae</taxon>
        <taxon>Pentapetalae</taxon>
        <taxon>rosids</taxon>
        <taxon>Vitales</taxon>
        <taxon>Vitaceae</taxon>
        <taxon>Viteae</taxon>
        <taxon>Vitis</taxon>
    </lineage>
</organism>
<dbReference type="PANTHER" id="PTHR33512">
    <property type="entry name" value="PROTEIN, PUTATIVE (DUF1191)-RELATED"/>
    <property type="match status" value="1"/>
</dbReference>
<proteinExistence type="predicted"/>
<comment type="caution">
    <text evidence="3">The sequence shown here is derived from an EMBL/GenBank/DDBJ whole genome shotgun (WGS) entry which is preliminary data.</text>
</comment>
<dbReference type="Proteomes" id="UP000288805">
    <property type="component" value="Unassembled WGS sequence"/>
</dbReference>
<keyword evidence="1" id="KW-1133">Transmembrane helix</keyword>
<evidence type="ECO:0000313" key="4">
    <source>
        <dbReference type="Proteomes" id="UP000288805"/>
    </source>
</evidence>
<keyword evidence="1" id="KW-0472">Membrane</keyword>
<dbReference type="OrthoDB" id="768690at2759"/>
<feature type="signal peptide" evidence="2">
    <location>
        <begin position="1"/>
        <end position="27"/>
    </location>
</feature>
<dbReference type="Gramene" id="Vitis15g01322.t01">
    <property type="protein sequence ID" value="Vitis15g01322.t01.CDS"/>
    <property type="gene ID" value="Vitis15g01322"/>
</dbReference>
<dbReference type="InterPro" id="IPR010605">
    <property type="entry name" value="DUF1191"/>
</dbReference>
<reference evidence="3 4" key="1">
    <citation type="journal article" date="2018" name="PLoS Genet.">
        <title>Population sequencing reveals clonal diversity and ancestral inbreeding in the grapevine cultivar Chardonnay.</title>
        <authorList>
            <person name="Roach M.J."/>
            <person name="Johnson D.L."/>
            <person name="Bohlmann J."/>
            <person name="van Vuuren H.J."/>
            <person name="Jones S.J."/>
            <person name="Pretorius I.S."/>
            <person name="Schmidt S.A."/>
            <person name="Borneman A.R."/>
        </authorList>
    </citation>
    <scope>NUCLEOTIDE SEQUENCE [LARGE SCALE GENOMIC DNA]</scope>
    <source>
        <strain evidence="4">cv. Chardonnay</strain>
        <tissue evidence="3">Leaf</tissue>
    </source>
</reference>
<keyword evidence="2" id="KW-0732">Signal</keyword>
<feature type="chain" id="PRO_5019311454" evidence="2">
    <location>
        <begin position="28"/>
        <end position="294"/>
    </location>
</feature>
<sequence>MVMGSRRRWGCSIWVMFCLSALSFVEGLNGYDPESLDVFVHHQAWKALVRPYTGRLYRVHLPANFSTMEVSVVRLRSGSLWQRGVNFSSFHIPRRTLPMPYVKRLAIVYENLGNWSSDYYKVPGFSLVSPVVGFMAYDATNLSALGNLKINFSISGDPISIHFPSILVPKDENKTKCVTFGDDGSVQFSNMTTPNVCFAQGQGHFSVVVPASPVKKQRWWKWWAVGFGGGFAGLIIAAVAVLAVVKVVKKKKLEEMERKSENSEALNTIWIGRSKIPSATMIRTPPVLENAYVP</sequence>
<dbReference type="AlphaFoldDB" id="A0A438JMB1"/>
<name>A0A438JMB1_VITVI</name>
<evidence type="ECO:0000313" key="3">
    <source>
        <dbReference type="EMBL" id="RVX10106.1"/>
    </source>
</evidence>
<gene>
    <name evidence="3" type="ORF">CK203_012968</name>
</gene>
<evidence type="ECO:0000256" key="2">
    <source>
        <dbReference type="SAM" id="SignalP"/>
    </source>
</evidence>
<accession>A0A438JMB1</accession>